<dbReference type="InterPro" id="IPR056905">
    <property type="entry name" value="YfjL_C"/>
</dbReference>
<feature type="domain" description="YfjL-like C-terminal" evidence="2">
    <location>
        <begin position="132"/>
        <end position="243"/>
    </location>
</feature>
<comment type="caution">
    <text evidence="4">The sequence shown here is derived from an EMBL/GenBank/DDBJ whole genome shotgun (WGS) entry which is preliminary data.</text>
</comment>
<feature type="transmembrane region" description="Helical" evidence="1">
    <location>
        <begin position="27"/>
        <end position="47"/>
    </location>
</feature>
<reference evidence="4" key="1">
    <citation type="submission" date="2022-02" db="EMBL/GenBank/DDBJ databases">
        <title>Crop Bioprotection Bacillus Genome Sequencing.</title>
        <authorList>
            <person name="Dunlap C."/>
        </authorList>
    </citation>
    <scope>NUCLEOTIDE SEQUENCE</scope>
    <source>
        <strain evidence="4">T20C14</strain>
    </source>
</reference>
<keyword evidence="1" id="KW-0812">Transmembrane</keyword>
<dbReference type="InterPro" id="IPR057359">
    <property type="entry name" value="YfjL_N"/>
</dbReference>
<sequence length="246" mass="27777">MPNVRILLHNGLDARIWKELIELKKKAIITGLSLLILVTGCYVYNAFYGNPFSRALAEQKLSAYLQEAHAGETLNMKGSSYNFKFAEYLFRVSDERNDEYIFSVKGGLHPAVTNDGIKEARQEKTRARISKEASNEIKAELEKKLKNVIDVQVSLSGSYDVNTNWKKLKQTEPIAVTVTLNSGRDGRRQVYDQAQAVKKLLSGYHYESIEIDSMGLDGEDRPGYVKYSVHVLKDRAIAIEDVEKAL</sequence>
<evidence type="ECO:0000259" key="3">
    <source>
        <dbReference type="Pfam" id="PF25425"/>
    </source>
</evidence>
<dbReference type="Proteomes" id="UP001066455">
    <property type="component" value="Unassembled WGS sequence"/>
</dbReference>
<dbReference type="AlphaFoldDB" id="A0AA90F9T4"/>
<organism evidence="4 5">
    <name type="scientific">Bacillus haynesii</name>
    <dbReference type="NCBI Taxonomy" id="1925021"/>
    <lineage>
        <taxon>Bacteria</taxon>
        <taxon>Bacillati</taxon>
        <taxon>Bacillota</taxon>
        <taxon>Bacilli</taxon>
        <taxon>Bacillales</taxon>
        <taxon>Bacillaceae</taxon>
        <taxon>Bacillus</taxon>
    </lineage>
</organism>
<keyword evidence="1" id="KW-0472">Membrane</keyword>
<evidence type="ECO:0000259" key="2">
    <source>
        <dbReference type="Pfam" id="PF24911"/>
    </source>
</evidence>
<accession>A0AA90F9T4</accession>
<dbReference type="Pfam" id="PF24911">
    <property type="entry name" value="YfjL_C"/>
    <property type="match status" value="1"/>
</dbReference>
<name>A0AA90F9T4_9BACI</name>
<dbReference type="EMBL" id="JALAXI010000005">
    <property type="protein sequence ID" value="MCY9279599.1"/>
    <property type="molecule type" value="Genomic_DNA"/>
</dbReference>
<keyword evidence="1" id="KW-1133">Transmembrane helix</keyword>
<evidence type="ECO:0000313" key="5">
    <source>
        <dbReference type="Proteomes" id="UP001066455"/>
    </source>
</evidence>
<proteinExistence type="predicted"/>
<protein>
    <submittedName>
        <fullName evidence="4">Uncharacterized protein</fullName>
    </submittedName>
</protein>
<evidence type="ECO:0000256" key="1">
    <source>
        <dbReference type="SAM" id="Phobius"/>
    </source>
</evidence>
<feature type="domain" description="YfjL-like N-terminal" evidence="3">
    <location>
        <begin position="24"/>
        <end position="116"/>
    </location>
</feature>
<dbReference type="Pfam" id="PF25425">
    <property type="entry name" value="YfjL_N"/>
    <property type="match status" value="1"/>
</dbReference>
<dbReference type="RefSeq" id="WP_268297962.1">
    <property type="nucleotide sequence ID" value="NZ_JALAJD010000010.1"/>
</dbReference>
<evidence type="ECO:0000313" key="4">
    <source>
        <dbReference type="EMBL" id="MCY9279599.1"/>
    </source>
</evidence>
<gene>
    <name evidence="4" type="ORF">MOE73_05940</name>
</gene>